<dbReference type="InterPro" id="IPR036291">
    <property type="entry name" value="NAD(P)-bd_dom_sf"/>
</dbReference>
<proteinExistence type="predicted"/>
<comment type="caution">
    <text evidence="2">The sequence shown here is derived from an EMBL/GenBank/DDBJ whole genome shotgun (WGS) entry which is preliminary data.</text>
</comment>
<reference evidence="2 3" key="1">
    <citation type="submission" date="2023-03" db="EMBL/GenBank/DDBJ databases">
        <title>MT1 and MT2 Draft Genomes of Novel Species.</title>
        <authorList>
            <person name="Venkateswaran K."/>
        </authorList>
    </citation>
    <scope>NUCLEOTIDE SEQUENCE [LARGE SCALE GENOMIC DNA]</scope>
    <source>
        <strain evidence="2 3">IF8SW-P5</strain>
    </source>
</reference>
<evidence type="ECO:0000259" key="1">
    <source>
        <dbReference type="Pfam" id="PF13460"/>
    </source>
</evidence>
<dbReference type="InterPro" id="IPR051606">
    <property type="entry name" value="Polyketide_Oxido-like"/>
</dbReference>
<accession>A0ABW9GI76</accession>
<protein>
    <submittedName>
        <fullName evidence="2">SDR family oxidoreductase</fullName>
    </submittedName>
</protein>
<dbReference type="InterPro" id="IPR016040">
    <property type="entry name" value="NAD(P)-bd_dom"/>
</dbReference>
<name>A0ABW9GI76_9MICO</name>
<dbReference type="Gene3D" id="3.40.50.720">
    <property type="entry name" value="NAD(P)-binding Rossmann-like Domain"/>
    <property type="match status" value="1"/>
</dbReference>
<dbReference type="RefSeq" id="WP_408905470.1">
    <property type="nucleotide sequence ID" value="NZ_JAROCE010000002.1"/>
</dbReference>
<keyword evidence="3" id="KW-1185">Reference proteome</keyword>
<evidence type="ECO:0000313" key="2">
    <source>
        <dbReference type="EMBL" id="MFM2720550.1"/>
    </source>
</evidence>
<dbReference type="PANTHER" id="PTHR43355">
    <property type="entry name" value="FLAVIN REDUCTASE (NADPH)"/>
    <property type="match status" value="1"/>
</dbReference>
<gene>
    <name evidence="2" type="ORF">P5G46_08535</name>
</gene>
<organism evidence="2 3">
    <name type="scientific">Microbacterium mcarthurae</name>
    <dbReference type="NCBI Taxonomy" id="3035918"/>
    <lineage>
        <taxon>Bacteria</taxon>
        <taxon>Bacillati</taxon>
        <taxon>Actinomycetota</taxon>
        <taxon>Actinomycetes</taxon>
        <taxon>Micrococcales</taxon>
        <taxon>Microbacteriaceae</taxon>
        <taxon>Microbacterium</taxon>
    </lineage>
</organism>
<sequence length="205" mass="22420">MTIAVLGATGATGRHVVARALEDGHHVRAFVRKPGSFRPSERLREVDWTDIADADTLSGALRGADAVISALGGASTGPTTVCTDAMRTAVPAMEDAGVDRLIAVSAHGVLETRDRTLYSRAVWSAVGERMKDKEAMEHLIVASPLKWTIVRPPMLRNTPASGSYMTGDRLPIRLWHSIGREDLADFLVREAEDPAFVRRYPRLHR</sequence>
<dbReference type="SUPFAM" id="SSF51735">
    <property type="entry name" value="NAD(P)-binding Rossmann-fold domains"/>
    <property type="match status" value="1"/>
</dbReference>
<dbReference type="Proteomes" id="UP001630303">
    <property type="component" value="Unassembled WGS sequence"/>
</dbReference>
<dbReference type="Pfam" id="PF13460">
    <property type="entry name" value="NAD_binding_10"/>
    <property type="match status" value="1"/>
</dbReference>
<evidence type="ECO:0000313" key="3">
    <source>
        <dbReference type="Proteomes" id="UP001630303"/>
    </source>
</evidence>
<feature type="domain" description="NAD(P)-binding" evidence="1">
    <location>
        <begin position="7"/>
        <end position="194"/>
    </location>
</feature>
<dbReference type="EMBL" id="JAROCE010000002">
    <property type="protein sequence ID" value="MFM2720550.1"/>
    <property type="molecule type" value="Genomic_DNA"/>
</dbReference>
<dbReference type="PANTHER" id="PTHR43355:SF2">
    <property type="entry name" value="FLAVIN REDUCTASE (NADPH)"/>
    <property type="match status" value="1"/>
</dbReference>